<keyword evidence="5" id="KW-0804">Transcription</keyword>
<dbReference type="Gene3D" id="3.40.50.300">
    <property type="entry name" value="P-loop containing nucleotide triphosphate hydrolases"/>
    <property type="match status" value="1"/>
</dbReference>
<accession>A0A2N8PI68</accession>
<proteinExistence type="inferred from homology"/>
<gene>
    <name evidence="10" type="ORF">AOB60_07895</name>
</gene>
<comment type="caution">
    <text evidence="10">The sequence shown here is derived from an EMBL/GenBank/DDBJ whole genome shotgun (WGS) entry which is preliminary data.</text>
</comment>
<evidence type="ECO:0000259" key="9">
    <source>
        <dbReference type="PROSITE" id="PS51755"/>
    </source>
</evidence>
<dbReference type="Pfam" id="PF00486">
    <property type="entry name" value="Trans_reg_C"/>
    <property type="match status" value="1"/>
</dbReference>
<dbReference type="Gene3D" id="1.10.10.10">
    <property type="entry name" value="Winged helix-like DNA-binding domain superfamily/Winged helix DNA-binding domain"/>
    <property type="match status" value="2"/>
</dbReference>
<dbReference type="PROSITE" id="PS50005">
    <property type="entry name" value="TPR"/>
    <property type="match status" value="1"/>
</dbReference>
<evidence type="ECO:0000256" key="6">
    <source>
        <dbReference type="PROSITE-ProRule" id="PRU00339"/>
    </source>
</evidence>
<dbReference type="Pfam" id="PF03704">
    <property type="entry name" value="BTAD"/>
    <property type="match status" value="1"/>
</dbReference>
<evidence type="ECO:0000313" key="10">
    <source>
        <dbReference type="EMBL" id="PNE40743.1"/>
    </source>
</evidence>
<dbReference type="SUPFAM" id="SSF52540">
    <property type="entry name" value="P-loop containing nucleoside triphosphate hydrolases"/>
    <property type="match status" value="1"/>
</dbReference>
<evidence type="ECO:0000256" key="8">
    <source>
        <dbReference type="SAM" id="MobiDB-lite"/>
    </source>
</evidence>
<protein>
    <recommendedName>
        <fullName evidence="9">OmpR/PhoB-type domain-containing protein</fullName>
    </recommendedName>
</protein>
<dbReference type="SUPFAM" id="SSF46894">
    <property type="entry name" value="C-terminal effector domain of the bipartite response regulators"/>
    <property type="match status" value="1"/>
</dbReference>
<feature type="region of interest" description="Disordered" evidence="8">
    <location>
        <begin position="268"/>
        <end position="301"/>
    </location>
</feature>
<feature type="domain" description="OmpR/PhoB-type" evidence="9">
    <location>
        <begin position="6"/>
        <end position="109"/>
    </location>
</feature>
<dbReference type="GO" id="GO:0000160">
    <property type="term" value="P:phosphorelay signal transduction system"/>
    <property type="evidence" value="ECO:0007669"/>
    <property type="project" value="UniProtKB-KW"/>
</dbReference>
<dbReference type="InterPro" id="IPR019734">
    <property type="entry name" value="TPR_rpt"/>
</dbReference>
<reference evidence="11" key="1">
    <citation type="submission" date="2015-09" db="EMBL/GenBank/DDBJ databases">
        <authorList>
            <person name="Graham D.E."/>
            <person name="Mahan K.M."/>
            <person name="Klingeman D.M."/>
            <person name="Fida T."/>
            <person name="Giannone R.J."/>
            <person name="Hettich R.L."/>
            <person name="Parry R.J."/>
            <person name="Spain J.C."/>
        </authorList>
    </citation>
    <scope>NUCLEOTIDE SEQUENCE [LARGE SCALE GENOMIC DNA]</scope>
    <source>
        <strain evidence="11">JCM 4701</strain>
    </source>
</reference>
<dbReference type="InterPro" id="IPR027417">
    <property type="entry name" value="P-loop_NTPase"/>
</dbReference>
<keyword evidence="2" id="KW-0902">Two-component regulatory system</keyword>
<dbReference type="GO" id="GO:0006355">
    <property type="term" value="P:regulation of DNA-templated transcription"/>
    <property type="evidence" value="ECO:0007669"/>
    <property type="project" value="InterPro"/>
</dbReference>
<feature type="compositionally biased region" description="Basic and acidic residues" evidence="8">
    <location>
        <begin position="284"/>
        <end position="294"/>
    </location>
</feature>
<dbReference type="RefSeq" id="WP_180990099.1">
    <property type="nucleotide sequence ID" value="NZ_LJSN01000002.1"/>
</dbReference>
<keyword evidence="6" id="KW-0802">TPR repeat</keyword>
<feature type="DNA-binding region" description="OmpR/PhoB-type" evidence="7">
    <location>
        <begin position="6"/>
        <end position="109"/>
    </location>
</feature>
<feature type="repeat" description="TPR" evidence="6">
    <location>
        <begin position="815"/>
        <end position="848"/>
    </location>
</feature>
<organism evidence="10 11">
    <name type="scientific">Streptomyces noursei</name>
    <name type="common">Streptomyces albulus</name>
    <dbReference type="NCBI Taxonomy" id="1971"/>
    <lineage>
        <taxon>Bacteria</taxon>
        <taxon>Bacillati</taxon>
        <taxon>Actinomycetota</taxon>
        <taxon>Actinomycetes</taxon>
        <taxon>Kitasatosporales</taxon>
        <taxon>Streptomycetaceae</taxon>
        <taxon>Streptomyces</taxon>
    </lineage>
</organism>
<dbReference type="InterPro" id="IPR011990">
    <property type="entry name" value="TPR-like_helical_dom_sf"/>
</dbReference>
<dbReference type="PROSITE" id="PS51755">
    <property type="entry name" value="OMPR_PHOB"/>
    <property type="match status" value="1"/>
</dbReference>
<dbReference type="InterPro" id="IPR051677">
    <property type="entry name" value="AfsR-DnrI-RedD_regulator"/>
</dbReference>
<dbReference type="EMBL" id="LJSN01000002">
    <property type="protein sequence ID" value="PNE40743.1"/>
    <property type="molecule type" value="Genomic_DNA"/>
</dbReference>
<evidence type="ECO:0000313" key="11">
    <source>
        <dbReference type="Proteomes" id="UP000236047"/>
    </source>
</evidence>
<evidence type="ECO:0000256" key="3">
    <source>
        <dbReference type="ARBA" id="ARBA00023015"/>
    </source>
</evidence>
<dbReference type="PANTHER" id="PTHR35807:SF1">
    <property type="entry name" value="TRANSCRIPTIONAL REGULATOR REDD"/>
    <property type="match status" value="1"/>
</dbReference>
<dbReference type="AlphaFoldDB" id="A0A2N8PI68"/>
<evidence type="ECO:0000256" key="1">
    <source>
        <dbReference type="ARBA" id="ARBA00005820"/>
    </source>
</evidence>
<dbReference type="PANTHER" id="PTHR35807">
    <property type="entry name" value="TRANSCRIPTIONAL REGULATOR REDD-RELATED"/>
    <property type="match status" value="1"/>
</dbReference>
<evidence type="ECO:0000256" key="4">
    <source>
        <dbReference type="ARBA" id="ARBA00023125"/>
    </source>
</evidence>
<dbReference type="InterPro" id="IPR005158">
    <property type="entry name" value="BTAD"/>
</dbReference>
<dbReference type="SUPFAM" id="SSF48452">
    <property type="entry name" value="TPR-like"/>
    <property type="match status" value="2"/>
</dbReference>
<dbReference type="InterPro" id="IPR036388">
    <property type="entry name" value="WH-like_DNA-bd_sf"/>
</dbReference>
<evidence type="ECO:0000256" key="5">
    <source>
        <dbReference type="ARBA" id="ARBA00023163"/>
    </source>
</evidence>
<dbReference type="CDD" id="cd15831">
    <property type="entry name" value="BTAD"/>
    <property type="match status" value="1"/>
</dbReference>
<sequence length="996" mass="107861">MSSTGGVSTGVRQLRLALLGPLQGWRGGIPLELGPVRGQALLAALLLRPGVTASRQQLLDGVWGTEQPGTGAKVIPVYVHRLRRCLDGPGDGPAESVIVTDRGGYRFVPRDVWVDAARLAEFAAEASSARGRGDLDTAVDAWSKALELFRGEPLAGIPGPFAQGERLRLTEYRLALLQDKLGCELRLGRHAAAVGELFALTEAHPYHEALAALLIRALYVGNRQADALDVYAKARRRLVRDQGAEPGPELRQTHEAVLRRDDALLFGTAARQQPRPAPAQPPAGRRDRPQRPVRNELPVGVGNFTGRDRELALLGASAADPDGVTVRAVDGMAGVGKTALVVHAARTVHQRYPDGCLFVDLHGYREDRGAPGPQRVLRRLLRAVGADEGEDSEDLDELAASWRTATAALRLLLVLDDAAGAEQVRPLLPAGPGSMLLVTSRQRLTGLDVDRRISLAPLDLDDAVGLLSRIVGGSGSPHEHGAIRRLAGLCDQLPLALRIAGARLQNRPLWAWESLAARLADDERRLGELSVEDRSVEAAFQLSYDQLPAVEQRAFRALGLSPTVELDALTLAAMLDWTRPDAERVLGSLVDASLVQQVAADRYRLHDLVAVYARRVAAGFPGEVAAVRDGVFRLYVSAARRSSDWGPSAFPTGPAPGTAPFADWEEATNWLDAVGGELVDVVGHAVDVGKLDEACWITEGLFDYLTRQGRFHECRTALETVLPLVTAVTDRRMVSELRTCMGMMYGLQGRYEQAHPLLTEALEISRRAGDLLEQARALGNLGTFANLQGRVAESMEFFAEVAGIVGKLDDEWLTAVVTATVGDMHHQLGEHERAYECYTEAIVLAERVDSPRLLGKTLLRLGCLQLDRGRPLDAAGTLHRAADLAIRLADVPLYATVLGRLGTAAACLGNVAQAAEFSSRARGVLSGRTGGTSEMVRSEMIRTRLVWNNVAAEDLAGSREFFERSVALPDAAPNRARISHFLDDIRRQRQWDGTDF</sequence>
<keyword evidence="3" id="KW-0805">Transcription regulation</keyword>
<evidence type="ECO:0000256" key="2">
    <source>
        <dbReference type="ARBA" id="ARBA00023012"/>
    </source>
</evidence>
<dbReference type="InterPro" id="IPR001867">
    <property type="entry name" value="OmpR/PhoB-type_DNA-bd"/>
</dbReference>
<dbReference type="PRINTS" id="PR00364">
    <property type="entry name" value="DISEASERSIST"/>
</dbReference>
<dbReference type="SMART" id="SM00028">
    <property type="entry name" value="TPR"/>
    <property type="match status" value="6"/>
</dbReference>
<dbReference type="SMART" id="SM00862">
    <property type="entry name" value="Trans_reg_C"/>
    <property type="match status" value="1"/>
</dbReference>
<dbReference type="SMART" id="SM01043">
    <property type="entry name" value="BTAD"/>
    <property type="match status" value="1"/>
</dbReference>
<dbReference type="Pfam" id="PF13424">
    <property type="entry name" value="TPR_12"/>
    <property type="match status" value="1"/>
</dbReference>
<keyword evidence="4 7" id="KW-0238">DNA-binding</keyword>
<comment type="similarity">
    <text evidence="1">Belongs to the AfsR/DnrI/RedD regulatory family.</text>
</comment>
<evidence type="ECO:0000256" key="7">
    <source>
        <dbReference type="PROSITE-ProRule" id="PRU01091"/>
    </source>
</evidence>
<dbReference type="Gene3D" id="1.25.40.10">
    <property type="entry name" value="Tetratricopeptide repeat domain"/>
    <property type="match status" value="2"/>
</dbReference>
<dbReference type="InterPro" id="IPR016032">
    <property type="entry name" value="Sig_transdc_resp-reg_C-effctor"/>
</dbReference>
<dbReference type="Proteomes" id="UP000236047">
    <property type="component" value="Unassembled WGS sequence"/>
</dbReference>
<dbReference type="GO" id="GO:0043531">
    <property type="term" value="F:ADP binding"/>
    <property type="evidence" value="ECO:0007669"/>
    <property type="project" value="InterPro"/>
</dbReference>
<keyword evidence="11" id="KW-1185">Reference proteome</keyword>
<name>A0A2N8PI68_STRNR</name>
<dbReference type="GO" id="GO:0003677">
    <property type="term" value="F:DNA binding"/>
    <property type="evidence" value="ECO:0007669"/>
    <property type="project" value="UniProtKB-UniRule"/>
</dbReference>